<dbReference type="OrthoDB" id="597549at2"/>
<feature type="domain" description="EamA" evidence="6">
    <location>
        <begin position="143"/>
        <end position="273"/>
    </location>
</feature>
<evidence type="ECO:0000256" key="5">
    <source>
        <dbReference type="SAM" id="Phobius"/>
    </source>
</evidence>
<name>A0A5S3PRL0_9FLAO</name>
<evidence type="ECO:0000313" key="8">
    <source>
        <dbReference type="Proteomes" id="UP000310314"/>
    </source>
</evidence>
<comment type="subcellular location">
    <subcellularLocation>
        <location evidence="1">Membrane</location>
        <topology evidence="1">Multi-pass membrane protein</topology>
    </subcellularLocation>
</comment>
<feature type="transmembrane region" description="Helical" evidence="5">
    <location>
        <begin position="142"/>
        <end position="162"/>
    </location>
</feature>
<feature type="transmembrane region" description="Helical" evidence="5">
    <location>
        <begin position="230"/>
        <end position="250"/>
    </location>
</feature>
<evidence type="ECO:0000256" key="1">
    <source>
        <dbReference type="ARBA" id="ARBA00004141"/>
    </source>
</evidence>
<reference evidence="7 8" key="1">
    <citation type="submission" date="2019-05" db="EMBL/GenBank/DDBJ databases">
        <authorList>
            <person name="Zhang J.-Y."/>
            <person name="Feg X."/>
            <person name="Du Z.-J."/>
        </authorList>
    </citation>
    <scope>NUCLEOTIDE SEQUENCE [LARGE SCALE GENOMIC DNA]</scope>
    <source>
        <strain evidence="7 8">RZ26</strain>
    </source>
</reference>
<feature type="transmembrane region" description="Helical" evidence="5">
    <location>
        <begin position="93"/>
        <end position="111"/>
    </location>
</feature>
<keyword evidence="2 5" id="KW-0812">Transmembrane</keyword>
<dbReference type="SUPFAM" id="SSF103481">
    <property type="entry name" value="Multidrug resistance efflux transporter EmrE"/>
    <property type="match status" value="2"/>
</dbReference>
<protein>
    <submittedName>
        <fullName evidence="7">DMT family transporter</fullName>
    </submittedName>
</protein>
<feature type="transmembrane region" description="Helical" evidence="5">
    <location>
        <begin position="7"/>
        <end position="24"/>
    </location>
</feature>
<dbReference type="EMBL" id="VATY01000002">
    <property type="protein sequence ID" value="TMM57269.1"/>
    <property type="molecule type" value="Genomic_DNA"/>
</dbReference>
<evidence type="ECO:0000256" key="3">
    <source>
        <dbReference type="ARBA" id="ARBA00022989"/>
    </source>
</evidence>
<evidence type="ECO:0000259" key="6">
    <source>
        <dbReference type="Pfam" id="PF00892"/>
    </source>
</evidence>
<feature type="transmembrane region" description="Helical" evidence="5">
    <location>
        <begin position="256"/>
        <end position="275"/>
    </location>
</feature>
<dbReference type="InterPro" id="IPR037185">
    <property type="entry name" value="EmrE-like"/>
</dbReference>
<evidence type="ECO:0000256" key="4">
    <source>
        <dbReference type="ARBA" id="ARBA00023136"/>
    </source>
</evidence>
<feature type="transmembrane region" description="Helical" evidence="5">
    <location>
        <begin position="36"/>
        <end position="53"/>
    </location>
</feature>
<dbReference type="InterPro" id="IPR000620">
    <property type="entry name" value="EamA_dom"/>
</dbReference>
<comment type="caution">
    <text evidence="7">The sequence shown here is derived from an EMBL/GenBank/DDBJ whole genome shotgun (WGS) entry which is preliminary data.</text>
</comment>
<proteinExistence type="predicted"/>
<dbReference type="PANTHER" id="PTHR22911">
    <property type="entry name" value="ACYL-MALONYL CONDENSING ENZYME-RELATED"/>
    <property type="match status" value="1"/>
</dbReference>
<gene>
    <name evidence="7" type="ORF">FEE95_12340</name>
</gene>
<organism evidence="7 8">
    <name type="scientific">Maribacter algarum</name>
    <name type="common">ex Zhang et al. 2020</name>
    <dbReference type="NCBI Taxonomy" id="2578118"/>
    <lineage>
        <taxon>Bacteria</taxon>
        <taxon>Pseudomonadati</taxon>
        <taxon>Bacteroidota</taxon>
        <taxon>Flavobacteriia</taxon>
        <taxon>Flavobacteriales</taxon>
        <taxon>Flavobacteriaceae</taxon>
        <taxon>Maribacter</taxon>
    </lineage>
</organism>
<dbReference type="Proteomes" id="UP000310314">
    <property type="component" value="Unassembled WGS sequence"/>
</dbReference>
<evidence type="ECO:0000313" key="7">
    <source>
        <dbReference type="EMBL" id="TMM57269.1"/>
    </source>
</evidence>
<dbReference type="GO" id="GO:0016020">
    <property type="term" value="C:membrane"/>
    <property type="evidence" value="ECO:0007669"/>
    <property type="project" value="UniProtKB-SubCell"/>
</dbReference>
<sequence length="285" mass="31591">MNLKKAILFMVLSTIAFTGMNGLLKYLTAYSGPQLVFFRSLGSLFFTFGFLLSKGIPILGTNRKLLIIRGVFGSTSMLLFFIAVHYMPIGSAVALRYIAPIFAAVFAILILKEHVRPIQWLFFVLSFMGVLVLKGFDNSIPLIGLVLVLLASVFSGLVYVVIRKIGASEHPVVIVNYFMCIAMIVGGVLSIFDWTTPNLIDVLLLLSLGIFGYFGQIFMTKAFQMGETNVIAPIKYVEVVFAILVGVGFLGETYTIWSFVGIAMIISGLLLNLLFKQWLLKRKQN</sequence>
<feature type="transmembrane region" description="Helical" evidence="5">
    <location>
        <begin position="174"/>
        <end position="192"/>
    </location>
</feature>
<accession>A0A5S3PRL0</accession>
<keyword evidence="4 5" id="KW-0472">Membrane</keyword>
<dbReference type="Gene3D" id="1.10.3730.20">
    <property type="match status" value="1"/>
</dbReference>
<evidence type="ECO:0000256" key="2">
    <source>
        <dbReference type="ARBA" id="ARBA00022692"/>
    </source>
</evidence>
<keyword evidence="8" id="KW-1185">Reference proteome</keyword>
<dbReference type="Pfam" id="PF00892">
    <property type="entry name" value="EamA"/>
    <property type="match status" value="2"/>
</dbReference>
<feature type="transmembrane region" description="Helical" evidence="5">
    <location>
        <begin position="118"/>
        <end position="136"/>
    </location>
</feature>
<feature type="transmembrane region" description="Helical" evidence="5">
    <location>
        <begin position="198"/>
        <end position="218"/>
    </location>
</feature>
<dbReference type="RefSeq" id="WP_138658252.1">
    <property type="nucleotide sequence ID" value="NZ_VATY01000002.1"/>
</dbReference>
<dbReference type="AlphaFoldDB" id="A0A5S3PRL0"/>
<feature type="domain" description="EamA" evidence="6">
    <location>
        <begin position="5"/>
        <end position="133"/>
    </location>
</feature>
<dbReference type="PANTHER" id="PTHR22911:SF6">
    <property type="entry name" value="SOLUTE CARRIER FAMILY 35 MEMBER G1"/>
    <property type="match status" value="1"/>
</dbReference>
<keyword evidence="3 5" id="KW-1133">Transmembrane helix</keyword>
<feature type="transmembrane region" description="Helical" evidence="5">
    <location>
        <begin position="65"/>
        <end position="87"/>
    </location>
</feature>